<comment type="caution">
    <text evidence="1">The sequence shown here is derived from an EMBL/GenBank/DDBJ whole genome shotgun (WGS) entry which is preliminary data.</text>
</comment>
<name>A0ACC2WQ68_9TREE</name>
<evidence type="ECO:0000313" key="2">
    <source>
        <dbReference type="Proteomes" id="UP001241377"/>
    </source>
</evidence>
<dbReference type="EMBL" id="JASBWR010000002">
    <property type="protein sequence ID" value="KAJ9113309.1"/>
    <property type="molecule type" value="Genomic_DNA"/>
</dbReference>
<proteinExistence type="predicted"/>
<gene>
    <name evidence="1" type="ORF">QFC19_000227</name>
</gene>
<dbReference type="Proteomes" id="UP001241377">
    <property type="component" value="Unassembled WGS sequence"/>
</dbReference>
<protein>
    <submittedName>
        <fullName evidence="1">Uncharacterized protein</fullName>
    </submittedName>
</protein>
<sequence length="409" mass="46565">MVAEPVLATVEMLNLAYSKVSDFISSLTNATYNTNIYDKVSKFNPFTEDHHFQPTKSLWEKVEDHIVEHRLAYISVLSVGIGLGGYFQYKSKASEPKNGLRRRVRKLPNGARRDAVLLVGSPTEPLTRLMALDLEKRGFIVYLTILDEKDEKYVEANSIMEDLDYLNLSDSYSFDMHLSKFRKLLQMPVVPFVGAEPHTLNLLGIVLAPLLYFPIGPIENITVASWLKVNERLNVYLKLLSSGLVSMAREHKSKLIVVYPNVVRNLTIPYHAPEAVFQSSVHSLFTALSRELYTQNIPVTHIRMGNLNVSSHDKSYDKSKISSLVASEMKGWNEDVKSIYADRFAKAEYRANPIRSTGKGTSLRDFYHTIFDVLYSKNPPKVIYCGTGARTYEWILRFLPQSFLDLVLR</sequence>
<keyword evidence="2" id="KW-1185">Reference proteome</keyword>
<evidence type="ECO:0000313" key="1">
    <source>
        <dbReference type="EMBL" id="KAJ9113309.1"/>
    </source>
</evidence>
<organism evidence="1 2">
    <name type="scientific">Naganishia cerealis</name>
    <dbReference type="NCBI Taxonomy" id="610337"/>
    <lineage>
        <taxon>Eukaryota</taxon>
        <taxon>Fungi</taxon>
        <taxon>Dikarya</taxon>
        <taxon>Basidiomycota</taxon>
        <taxon>Agaricomycotina</taxon>
        <taxon>Tremellomycetes</taxon>
        <taxon>Filobasidiales</taxon>
        <taxon>Filobasidiaceae</taxon>
        <taxon>Naganishia</taxon>
    </lineage>
</organism>
<reference evidence="1" key="1">
    <citation type="submission" date="2023-04" db="EMBL/GenBank/DDBJ databases">
        <title>Draft Genome sequencing of Naganishia species isolated from polar environments using Oxford Nanopore Technology.</title>
        <authorList>
            <person name="Leo P."/>
            <person name="Venkateswaran K."/>
        </authorList>
    </citation>
    <scope>NUCLEOTIDE SEQUENCE</scope>
    <source>
        <strain evidence="1">MNA-CCFEE 5261</strain>
    </source>
</reference>
<accession>A0ACC2WQ68</accession>